<dbReference type="PANTHER" id="PTHR45632">
    <property type="entry name" value="LD33804P"/>
    <property type="match status" value="1"/>
</dbReference>
<dbReference type="SUPFAM" id="SSF117281">
    <property type="entry name" value="Kelch motif"/>
    <property type="match status" value="1"/>
</dbReference>
<dbReference type="PIRSF" id="PIRSF037037">
    <property type="entry name" value="Kelch-like_protein_gigaxonin"/>
    <property type="match status" value="1"/>
</dbReference>
<dbReference type="CDD" id="cd18186">
    <property type="entry name" value="BTB_POZ_ZBTB_KLHL-like"/>
    <property type="match status" value="1"/>
</dbReference>
<comment type="caution">
    <text evidence="4">The sequence shown here is derived from an EMBL/GenBank/DDBJ whole genome shotgun (WGS) entry which is preliminary data.</text>
</comment>
<evidence type="ECO:0000313" key="5">
    <source>
        <dbReference type="Proteomes" id="UP001159405"/>
    </source>
</evidence>
<dbReference type="InterPro" id="IPR011333">
    <property type="entry name" value="SKP1/BTB/POZ_sf"/>
</dbReference>
<dbReference type="Pfam" id="PF07707">
    <property type="entry name" value="BACK"/>
    <property type="match status" value="1"/>
</dbReference>
<dbReference type="Proteomes" id="UP001159405">
    <property type="component" value="Unassembled WGS sequence"/>
</dbReference>
<reference evidence="4 5" key="1">
    <citation type="submission" date="2022-05" db="EMBL/GenBank/DDBJ databases">
        <authorList>
            <consortium name="Genoscope - CEA"/>
            <person name="William W."/>
        </authorList>
    </citation>
    <scope>NUCLEOTIDE SEQUENCE [LARGE SCALE GENOMIC DNA]</scope>
</reference>
<dbReference type="SUPFAM" id="SSF54695">
    <property type="entry name" value="POZ domain"/>
    <property type="match status" value="1"/>
</dbReference>
<dbReference type="InterPro" id="IPR017096">
    <property type="entry name" value="BTB-kelch_protein"/>
</dbReference>
<evidence type="ECO:0000256" key="1">
    <source>
        <dbReference type="ARBA" id="ARBA00022441"/>
    </source>
</evidence>
<dbReference type="InterPro" id="IPR015915">
    <property type="entry name" value="Kelch-typ_b-propeller"/>
</dbReference>
<dbReference type="Gene3D" id="1.25.40.420">
    <property type="match status" value="1"/>
</dbReference>
<dbReference type="Gene3D" id="2.120.10.80">
    <property type="entry name" value="Kelch-type beta propeller"/>
    <property type="match status" value="1"/>
</dbReference>
<dbReference type="SMART" id="SM00612">
    <property type="entry name" value="Kelch"/>
    <property type="match status" value="6"/>
</dbReference>
<name>A0ABN8NU78_9CNID</name>
<organism evidence="4 5">
    <name type="scientific">Porites lobata</name>
    <dbReference type="NCBI Taxonomy" id="104759"/>
    <lineage>
        <taxon>Eukaryota</taxon>
        <taxon>Metazoa</taxon>
        <taxon>Cnidaria</taxon>
        <taxon>Anthozoa</taxon>
        <taxon>Hexacorallia</taxon>
        <taxon>Scleractinia</taxon>
        <taxon>Fungiina</taxon>
        <taxon>Poritidae</taxon>
        <taxon>Porites</taxon>
    </lineage>
</organism>
<evidence type="ECO:0000313" key="4">
    <source>
        <dbReference type="EMBL" id="CAH3122406.1"/>
    </source>
</evidence>
<dbReference type="Pfam" id="PF24681">
    <property type="entry name" value="Kelch_KLHDC2_KLHL20_DRC7"/>
    <property type="match status" value="1"/>
</dbReference>
<keyword evidence="1" id="KW-0880">Kelch repeat</keyword>
<dbReference type="InterPro" id="IPR006652">
    <property type="entry name" value="Kelch_1"/>
</dbReference>
<dbReference type="Pfam" id="PF00651">
    <property type="entry name" value="BTB"/>
    <property type="match status" value="1"/>
</dbReference>
<dbReference type="EMBL" id="CALNXK010000037">
    <property type="protein sequence ID" value="CAH3122406.1"/>
    <property type="molecule type" value="Genomic_DNA"/>
</dbReference>
<dbReference type="Pfam" id="PF01344">
    <property type="entry name" value="Kelch_1"/>
    <property type="match status" value="1"/>
</dbReference>
<keyword evidence="2" id="KW-0677">Repeat</keyword>
<sequence>MGSLLEPIIEYDKETFCIEIMKRLDCQRRNELLCDVILEVGSGEDQARLKAHRNVLCAASPFFYNALNTEMKEKKEGVIRLKDTSKVLMEEVLEYLYTGHVDINEKTAYELMALADYFLIPSLKYVCSKYIERNLCTSNCVTAYYSSLKYQCPELQDIAEGFILANFVPVTETEDFLNLSIERVEDWISSDKIVVKGEEDVFKAILRWNEKNDHLKQSFGFLFRHVRLTYISLNYLVTVVLQHELVRNKKECLDSVLHVMKQLTDGTDACFFKQSPRNCLKTYEDVIFGCGGKDGSKLVCYLPSENKWYQLPGTTSHCNRFAIASSVCQNKLYVVGGNKTGSAVTRYDPVVNMWSPIKSFRQEISFSAVVTFQGFLYVIGGLDGLDGNEPLNMVQRYNPDADLWKEVAPLSGPRSRLCAVSDVDYIYAFGGLCSSGTSNTAERFNPETNSWEAISPMKERRRNHCGVSLHNKIFVFGGVFETSGCPCEVYDKVTNVWTVLANAVGPRFPASAVCFKEQIFVFGGFGSRQSLNQELIFQVYDVDKDQWKPCSNSLLGSSLYKLSAGRISREVLNSCEMI</sequence>
<protein>
    <recommendedName>
        <fullName evidence="3">BTB domain-containing protein</fullName>
    </recommendedName>
</protein>
<evidence type="ECO:0000256" key="2">
    <source>
        <dbReference type="ARBA" id="ARBA00022737"/>
    </source>
</evidence>
<accession>A0ABN8NU78</accession>
<dbReference type="SMART" id="SM00225">
    <property type="entry name" value="BTB"/>
    <property type="match status" value="1"/>
</dbReference>
<dbReference type="SMART" id="SM00875">
    <property type="entry name" value="BACK"/>
    <property type="match status" value="1"/>
</dbReference>
<dbReference type="Gene3D" id="3.30.710.10">
    <property type="entry name" value="Potassium Channel Kv1.1, Chain A"/>
    <property type="match status" value="1"/>
</dbReference>
<feature type="domain" description="BTB" evidence="3">
    <location>
        <begin position="34"/>
        <end position="105"/>
    </location>
</feature>
<gene>
    <name evidence="4" type="ORF">PLOB_00029375</name>
</gene>
<dbReference type="InterPro" id="IPR000210">
    <property type="entry name" value="BTB/POZ_dom"/>
</dbReference>
<evidence type="ECO:0000259" key="3">
    <source>
        <dbReference type="PROSITE" id="PS50097"/>
    </source>
</evidence>
<proteinExistence type="predicted"/>
<keyword evidence="5" id="KW-1185">Reference proteome</keyword>
<dbReference type="InterPro" id="IPR011705">
    <property type="entry name" value="BACK"/>
</dbReference>
<dbReference type="PANTHER" id="PTHR45632:SF30">
    <property type="entry name" value="BTB DOMAIN-CONTAINING PROTEIN"/>
    <property type="match status" value="1"/>
</dbReference>
<dbReference type="PROSITE" id="PS50097">
    <property type="entry name" value="BTB"/>
    <property type="match status" value="1"/>
</dbReference>